<dbReference type="EMBL" id="KZ293477">
    <property type="protein sequence ID" value="PBK61308.1"/>
    <property type="molecule type" value="Genomic_DNA"/>
</dbReference>
<organism evidence="1 2">
    <name type="scientific">Armillaria solidipes</name>
    <dbReference type="NCBI Taxonomy" id="1076256"/>
    <lineage>
        <taxon>Eukaryota</taxon>
        <taxon>Fungi</taxon>
        <taxon>Dikarya</taxon>
        <taxon>Basidiomycota</taxon>
        <taxon>Agaricomycotina</taxon>
        <taxon>Agaricomycetes</taxon>
        <taxon>Agaricomycetidae</taxon>
        <taxon>Agaricales</taxon>
        <taxon>Marasmiineae</taxon>
        <taxon>Physalacriaceae</taxon>
        <taxon>Armillaria</taxon>
    </lineage>
</organism>
<protein>
    <submittedName>
        <fullName evidence="1">Uncharacterized protein</fullName>
    </submittedName>
</protein>
<accession>A0A2H3B5M5</accession>
<dbReference type="AlphaFoldDB" id="A0A2H3B5M5"/>
<gene>
    <name evidence="1" type="ORF">ARMSODRAFT_965103</name>
</gene>
<evidence type="ECO:0000313" key="2">
    <source>
        <dbReference type="Proteomes" id="UP000218334"/>
    </source>
</evidence>
<dbReference type="Proteomes" id="UP000218334">
    <property type="component" value="Unassembled WGS sequence"/>
</dbReference>
<reference evidence="2" key="1">
    <citation type="journal article" date="2017" name="Nat. Ecol. Evol.">
        <title>Genome expansion and lineage-specific genetic innovations in the forest pathogenic fungi Armillaria.</title>
        <authorList>
            <person name="Sipos G."/>
            <person name="Prasanna A.N."/>
            <person name="Walter M.C."/>
            <person name="O'Connor E."/>
            <person name="Balint B."/>
            <person name="Krizsan K."/>
            <person name="Kiss B."/>
            <person name="Hess J."/>
            <person name="Varga T."/>
            <person name="Slot J."/>
            <person name="Riley R."/>
            <person name="Boka B."/>
            <person name="Rigling D."/>
            <person name="Barry K."/>
            <person name="Lee J."/>
            <person name="Mihaltcheva S."/>
            <person name="LaButti K."/>
            <person name="Lipzen A."/>
            <person name="Waldron R."/>
            <person name="Moloney N.M."/>
            <person name="Sperisen C."/>
            <person name="Kredics L."/>
            <person name="Vagvoelgyi C."/>
            <person name="Patrignani A."/>
            <person name="Fitzpatrick D."/>
            <person name="Nagy I."/>
            <person name="Doyle S."/>
            <person name="Anderson J.B."/>
            <person name="Grigoriev I.V."/>
            <person name="Gueldener U."/>
            <person name="Muensterkoetter M."/>
            <person name="Nagy L.G."/>
        </authorList>
    </citation>
    <scope>NUCLEOTIDE SEQUENCE [LARGE SCALE GENOMIC DNA]</scope>
    <source>
        <strain evidence="2">28-4</strain>
    </source>
</reference>
<sequence length="125" mass="14108">MGRSERYGFPEHVDGLVGLWIHGGEYIMGNGSEYFGECGIANDIQDPEYSQVKYIVLNQLSNIAYYMNTVTPQNCWTPMFTYSGVTAHAILGSLEQPRNRGYELLTSGVHSVLRLSRKWEKVIGK</sequence>
<proteinExistence type="predicted"/>
<name>A0A2H3B5M5_9AGAR</name>
<keyword evidence="2" id="KW-1185">Reference proteome</keyword>
<evidence type="ECO:0000313" key="1">
    <source>
        <dbReference type="EMBL" id="PBK61308.1"/>
    </source>
</evidence>